<dbReference type="RefSeq" id="WP_358357547.1">
    <property type="nucleotide sequence ID" value="NZ_JBEZFP010000069.1"/>
</dbReference>
<evidence type="ECO:0000313" key="2">
    <source>
        <dbReference type="EMBL" id="MEU8136708.1"/>
    </source>
</evidence>
<keyword evidence="3" id="KW-1185">Reference proteome</keyword>
<accession>A0ABV3DLS7</accession>
<dbReference type="InterPro" id="IPR032710">
    <property type="entry name" value="NTF2-like_dom_sf"/>
</dbReference>
<dbReference type="SUPFAM" id="SSF54427">
    <property type="entry name" value="NTF2-like"/>
    <property type="match status" value="1"/>
</dbReference>
<dbReference type="CDD" id="cd00531">
    <property type="entry name" value="NTF2_like"/>
    <property type="match status" value="1"/>
</dbReference>
<comment type="caution">
    <text evidence="2">The sequence shown here is derived from an EMBL/GenBank/DDBJ whole genome shotgun (WGS) entry which is preliminary data.</text>
</comment>
<organism evidence="2 3">
    <name type="scientific">Streptodolium elevatio</name>
    <dbReference type="NCBI Taxonomy" id="3157996"/>
    <lineage>
        <taxon>Bacteria</taxon>
        <taxon>Bacillati</taxon>
        <taxon>Actinomycetota</taxon>
        <taxon>Actinomycetes</taxon>
        <taxon>Kitasatosporales</taxon>
        <taxon>Streptomycetaceae</taxon>
        <taxon>Streptodolium</taxon>
    </lineage>
</organism>
<feature type="domain" description="SnoaL-like" evidence="1">
    <location>
        <begin position="11"/>
        <end position="128"/>
    </location>
</feature>
<reference evidence="2 3" key="1">
    <citation type="submission" date="2024-06" db="EMBL/GenBank/DDBJ databases">
        <title>The Natural Products Discovery Center: Release of the First 8490 Sequenced Strains for Exploring Actinobacteria Biosynthetic Diversity.</title>
        <authorList>
            <person name="Kalkreuter E."/>
            <person name="Kautsar S.A."/>
            <person name="Yang D."/>
            <person name="Bader C.D."/>
            <person name="Teijaro C.N."/>
            <person name="Fluegel L."/>
            <person name="Davis C.M."/>
            <person name="Simpson J.R."/>
            <person name="Lauterbach L."/>
            <person name="Steele A.D."/>
            <person name="Gui C."/>
            <person name="Meng S."/>
            <person name="Li G."/>
            <person name="Viehrig K."/>
            <person name="Ye F."/>
            <person name="Su P."/>
            <person name="Kiefer A.F."/>
            <person name="Nichols A."/>
            <person name="Cepeda A.J."/>
            <person name="Yan W."/>
            <person name="Fan B."/>
            <person name="Jiang Y."/>
            <person name="Adhikari A."/>
            <person name="Zheng C.-J."/>
            <person name="Schuster L."/>
            <person name="Cowan T.M."/>
            <person name="Smanski M.J."/>
            <person name="Chevrette M.G."/>
            <person name="De Carvalho L.P.S."/>
            <person name="Shen B."/>
        </authorList>
    </citation>
    <scope>NUCLEOTIDE SEQUENCE [LARGE SCALE GENOMIC DNA]</scope>
    <source>
        <strain evidence="2 3">NPDC048946</strain>
    </source>
</reference>
<dbReference type="Gene3D" id="3.10.450.50">
    <property type="match status" value="1"/>
</dbReference>
<evidence type="ECO:0000259" key="1">
    <source>
        <dbReference type="Pfam" id="PF13577"/>
    </source>
</evidence>
<sequence length="184" mass="20829">MDEGAMRDVGRLLAYEEIRQLAARYALAVDSRDLDGLCALFVDDVRVTRDTSGREALRASFADQLRPLGVTILNVGTHVIDLLDEDHATGHVYCKGEIQEGPRWIHQAILYRDVYERRGGRWYFVRRRHDLWYGADVGANPIGLPPANWPERSYGSGTVPSLWKTWQEFTDPEGNKAGENGEMP</sequence>
<dbReference type="Proteomes" id="UP001551482">
    <property type="component" value="Unassembled WGS sequence"/>
</dbReference>
<evidence type="ECO:0000313" key="3">
    <source>
        <dbReference type="Proteomes" id="UP001551482"/>
    </source>
</evidence>
<proteinExistence type="predicted"/>
<protein>
    <submittedName>
        <fullName evidence="2">Nuclear transport factor 2 family protein</fullName>
    </submittedName>
</protein>
<dbReference type="Pfam" id="PF13577">
    <property type="entry name" value="SnoaL_4"/>
    <property type="match status" value="1"/>
</dbReference>
<name>A0ABV3DLS7_9ACTN</name>
<dbReference type="InterPro" id="IPR037401">
    <property type="entry name" value="SnoaL-like"/>
</dbReference>
<dbReference type="EMBL" id="JBEZFP010000069">
    <property type="protein sequence ID" value="MEU8136708.1"/>
    <property type="molecule type" value="Genomic_DNA"/>
</dbReference>
<gene>
    <name evidence="2" type="ORF">AB0C36_24755</name>
</gene>